<dbReference type="PROSITE" id="PS51257">
    <property type="entry name" value="PROKAR_LIPOPROTEIN"/>
    <property type="match status" value="1"/>
</dbReference>
<dbReference type="CDD" id="cd08977">
    <property type="entry name" value="SusD"/>
    <property type="match status" value="1"/>
</dbReference>
<protein>
    <submittedName>
        <fullName evidence="8">RagB/SusD family nutrient uptake outer membrane protein</fullName>
    </submittedName>
</protein>
<organism evidence="8 9">
    <name type="scientific">Marinoscillum luteum</name>
    <dbReference type="NCBI Taxonomy" id="861051"/>
    <lineage>
        <taxon>Bacteria</taxon>
        <taxon>Pseudomonadati</taxon>
        <taxon>Bacteroidota</taxon>
        <taxon>Cytophagia</taxon>
        <taxon>Cytophagales</taxon>
        <taxon>Reichenbachiellaceae</taxon>
        <taxon>Marinoscillum</taxon>
    </lineage>
</organism>
<dbReference type="SUPFAM" id="SSF48452">
    <property type="entry name" value="TPR-like"/>
    <property type="match status" value="1"/>
</dbReference>
<accession>A0ABW7NDQ8</accession>
<feature type="domain" description="SusD-like N-terminal" evidence="7">
    <location>
        <begin position="21"/>
        <end position="232"/>
    </location>
</feature>
<sequence>MRKILLLSIITTVLVACDEDKFLDITNQNELVAENFYTNITNFNNALNGVYSATKSLDLFGQAFYIQTLLALPHTSDYWNAQCRNEVTSGDGNMYIAWRGWYRVVSRANDLLENAPIYLENESPNEAQKAELAQIVGQAHFFRAFAYFHLVRLWGEAGYAEDSTRLAVPLHLKVPTTRDEMMKPRATVGQVYRQIVADFEMAESLLPTSWNDDNIARATSYAAKGFLGKVHLYMQDYATAKTYFEEVIGSSAFALVSFEEYDQMFQGKLEFGPETIFELNYGIDMQQNIWENGLGSGIALTLAPPGRGWSNCTPHGVNIFRFGDDPRLKICTYAPEDSAANVDGIMEPVGKSEFNYTGHSFRKYVPEDYSVYSTNRNSGINFIIMRLSDVYLMYAEVLNHTGNDVLASEYMNKVRRRAYSLDPETPEPTVDYTGLGGVQLQDSIREERFRELFAEGHRWYDITRWKIVEEEVTKYNDFRVTQGEIIYQDRDYYYPIPLQEVDNNANMTPSTGYE</sequence>
<gene>
    <name evidence="8" type="ORF">ACHKAR_15670</name>
</gene>
<dbReference type="Gene3D" id="1.25.40.390">
    <property type="match status" value="1"/>
</dbReference>
<dbReference type="InterPro" id="IPR012944">
    <property type="entry name" value="SusD_RagB_dom"/>
</dbReference>
<keyword evidence="5" id="KW-0998">Cell outer membrane</keyword>
<keyword evidence="9" id="KW-1185">Reference proteome</keyword>
<evidence type="ECO:0000313" key="9">
    <source>
        <dbReference type="Proteomes" id="UP001610063"/>
    </source>
</evidence>
<keyword evidence="3" id="KW-0732">Signal</keyword>
<evidence type="ECO:0000259" key="6">
    <source>
        <dbReference type="Pfam" id="PF07980"/>
    </source>
</evidence>
<dbReference type="InterPro" id="IPR011990">
    <property type="entry name" value="TPR-like_helical_dom_sf"/>
</dbReference>
<comment type="similarity">
    <text evidence="2">Belongs to the SusD family.</text>
</comment>
<dbReference type="InterPro" id="IPR033985">
    <property type="entry name" value="SusD-like_N"/>
</dbReference>
<evidence type="ECO:0000259" key="7">
    <source>
        <dbReference type="Pfam" id="PF14322"/>
    </source>
</evidence>
<evidence type="ECO:0000313" key="8">
    <source>
        <dbReference type="EMBL" id="MFH6984894.1"/>
    </source>
</evidence>
<dbReference type="Pfam" id="PF14322">
    <property type="entry name" value="SusD-like_3"/>
    <property type="match status" value="1"/>
</dbReference>
<feature type="domain" description="RagB/SusD" evidence="6">
    <location>
        <begin position="353"/>
        <end position="513"/>
    </location>
</feature>
<dbReference type="Pfam" id="PF07980">
    <property type="entry name" value="SusD_RagB"/>
    <property type="match status" value="1"/>
</dbReference>
<keyword evidence="4" id="KW-0472">Membrane</keyword>
<comment type="caution">
    <text evidence="8">The sequence shown here is derived from an EMBL/GenBank/DDBJ whole genome shotgun (WGS) entry which is preliminary data.</text>
</comment>
<evidence type="ECO:0000256" key="5">
    <source>
        <dbReference type="ARBA" id="ARBA00023237"/>
    </source>
</evidence>
<evidence type="ECO:0000256" key="2">
    <source>
        <dbReference type="ARBA" id="ARBA00006275"/>
    </source>
</evidence>
<dbReference type="Proteomes" id="UP001610063">
    <property type="component" value="Unassembled WGS sequence"/>
</dbReference>
<comment type="subcellular location">
    <subcellularLocation>
        <location evidence="1">Cell outer membrane</location>
    </subcellularLocation>
</comment>
<name>A0ABW7NDQ8_9BACT</name>
<evidence type="ECO:0000256" key="3">
    <source>
        <dbReference type="ARBA" id="ARBA00022729"/>
    </source>
</evidence>
<dbReference type="RefSeq" id="WP_395418320.1">
    <property type="nucleotide sequence ID" value="NZ_JBIPKE010000019.1"/>
</dbReference>
<proteinExistence type="inferred from homology"/>
<evidence type="ECO:0000256" key="4">
    <source>
        <dbReference type="ARBA" id="ARBA00023136"/>
    </source>
</evidence>
<reference evidence="8 9" key="1">
    <citation type="journal article" date="2013" name="Int. J. Syst. Evol. Microbiol.">
        <title>Marinoscillum luteum sp. nov., isolated from marine sediment.</title>
        <authorList>
            <person name="Cha I.T."/>
            <person name="Park S.J."/>
            <person name="Kim S.J."/>
            <person name="Kim J.G."/>
            <person name="Jung M.Y."/>
            <person name="Shin K.S."/>
            <person name="Kwon K.K."/>
            <person name="Yang S.H."/>
            <person name="Seo Y.S."/>
            <person name="Rhee S.K."/>
        </authorList>
    </citation>
    <scope>NUCLEOTIDE SEQUENCE [LARGE SCALE GENOMIC DNA]</scope>
    <source>
        <strain evidence="8 9">KCTC 23939</strain>
    </source>
</reference>
<dbReference type="EMBL" id="JBIPKE010000019">
    <property type="protein sequence ID" value="MFH6984894.1"/>
    <property type="molecule type" value="Genomic_DNA"/>
</dbReference>
<evidence type="ECO:0000256" key="1">
    <source>
        <dbReference type="ARBA" id="ARBA00004442"/>
    </source>
</evidence>